<dbReference type="InterPro" id="IPR014729">
    <property type="entry name" value="Rossmann-like_a/b/a_fold"/>
</dbReference>
<accession>A0A918UBB6</accession>
<comment type="caution">
    <text evidence="3">The sequence shown here is derived from an EMBL/GenBank/DDBJ whole genome shotgun (WGS) entry which is preliminary data.</text>
</comment>
<dbReference type="GO" id="GO:0005886">
    <property type="term" value="C:plasma membrane"/>
    <property type="evidence" value="ECO:0007669"/>
    <property type="project" value="TreeGrafter"/>
</dbReference>
<name>A0A918UBB6_9NEIS</name>
<dbReference type="Gene3D" id="3.40.50.620">
    <property type="entry name" value="HUPs"/>
    <property type="match status" value="1"/>
</dbReference>
<keyword evidence="1" id="KW-0812">Transmembrane</keyword>
<protein>
    <recommendedName>
        <fullName evidence="2">DUF218 domain-containing protein</fullName>
    </recommendedName>
</protein>
<proteinExistence type="predicted"/>
<dbReference type="PANTHER" id="PTHR30336:SF4">
    <property type="entry name" value="ENVELOPE BIOGENESIS FACTOR ELYC"/>
    <property type="match status" value="1"/>
</dbReference>
<evidence type="ECO:0000313" key="3">
    <source>
        <dbReference type="EMBL" id="GGY21140.1"/>
    </source>
</evidence>
<feature type="transmembrane region" description="Helical" evidence="1">
    <location>
        <begin position="14"/>
        <end position="34"/>
    </location>
</feature>
<dbReference type="CDD" id="cd06259">
    <property type="entry name" value="YdcF-like"/>
    <property type="match status" value="1"/>
</dbReference>
<dbReference type="InterPro" id="IPR051599">
    <property type="entry name" value="Cell_Envelope_Assoc"/>
</dbReference>
<organism evidence="3 4">
    <name type="scientific">Paludibacterium paludis</name>
    <dbReference type="NCBI Taxonomy" id="1225769"/>
    <lineage>
        <taxon>Bacteria</taxon>
        <taxon>Pseudomonadati</taxon>
        <taxon>Pseudomonadota</taxon>
        <taxon>Betaproteobacteria</taxon>
        <taxon>Neisseriales</taxon>
        <taxon>Chromobacteriaceae</taxon>
        <taxon>Paludibacterium</taxon>
    </lineage>
</organism>
<gene>
    <name evidence="3" type="ORF">GCM10011289_26040</name>
</gene>
<feature type="domain" description="DUF218" evidence="2">
    <location>
        <begin position="85"/>
        <end position="245"/>
    </location>
</feature>
<reference evidence="3" key="1">
    <citation type="journal article" date="2014" name="Int. J. Syst. Evol. Microbiol.">
        <title>Complete genome sequence of Corynebacterium casei LMG S-19264T (=DSM 44701T), isolated from a smear-ripened cheese.</title>
        <authorList>
            <consortium name="US DOE Joint Genome Institute (JGI-PGF)"/>
            <person name="Walter F."/>
            <person name="Albersmeier A."/>
            <person name="Kalinowski J."/>
            <person name="Ruckert C."/>
        </authorList>
    </citation>
    <scope>NUCLEOTIDE SEQUENCE</scope>
    <source>
        <strain evidence="3">KCTC 32182</strain>
    </source>
</reference>
<keyword evidence="1" id="KW-1133">Transmembrane helix</keyword>
<keyword evidence="4" id="KW-1185">Reference proteome</keyword>
<dbReference type="PANTHER" id="PTHR30336">
    <property type="entry name" value="INNER MEMBRANE PROTEIN, PROBABLE PERMEASE"/>
    <property type="match status" value="1"/>
</dbReference>
<feature type="transmembrane region" description="Helical" evidence="1">
    <location>
        <begin position="46"/>
        <end position="66"/>
    </location>
</feature>
<dbReference type="Pfam" id="PF02698">
    <property type="entry name" value="DUF218"/>
    <property type="match status" value="1"/>
</dbReference>
<evidence type="ECO:0000256" key="1">
    <source>
        <dbReference type="SAM" id="Phobius"/>
    </source>
</evidence>
<dbReference type="AlphaFoldDB" id="A0A918UBB6"/>
<evidence type="ECO:0000259" key="2">
    <source>
        <dbReference type="Pfam" id="PF02698"/>
    </source>
</evidence>
<sequence length="259" mass="27753">MSATFSPDVLVHQLLGAFFLPPLAFILPILAGVAIWRRFPGAGRGLVLASVAAQYLLSTPAVSLWLNGALETSPPARVADVAATDAIVVLGGGKRHAPEYGRTELSADTLIRVKYGAWLARRTGKPLLVTGGAPLGGEPEARVMARTLAEDYGVNARWQEDASATTRENARFSAAILKPAGVRRIALVTQGWHLPRAAEAFRLEGFDVLPAPTGFIRHEGPALAMWIPRASAMSDSATALRERVGMIFYSLTAKRKPHE</sequence>
<dbReference type="EMBL" id="BMYX01000015">
    <property type="protein sequence ID" value="GGY21140.1"/>
    <property type="molecule type" value="Genomic_DNA"/>
</dbReference>
<reference evidence="3" key="2">
    <citation type="submission" date="2020-09" db="EMBL/GenBank/DDBJ databases">
        <authorList>
            <person name="Sun Q."/>
            <person name="Kim S."/>
        </authorList>
    </citation>
    <scope>NUCLEOTIDE SEQUENCE</scope>
    <source>
        <strain evidence="3">KCTC 32182</strain>
    </source>
</reference>
<dbReference type="InterPro" id="IPR003848">
    <property type="entry name" value="DUF218"/>
</dbReference>
<dbReference type="RefSeq" id="WP_189535010.1">
    <property type="nucleotide sequence ID" value="NZ_BMYX01000015.1"/>
</dbReference>
<evidence type="ECO:0000313" key="4">
    <source>
        <dbReference type="Proteomes" id="UP000645257"/>
    </source>
</evidence>
<keyword evidence="1" id="KW-0472">Membrane</keyword>
<dbReference type="GO" id="GO:0043164">
    <property type="term" value="P:Gram-negative-bacterium-type cell wall biogenesis"/>
    <property type="evidence" value="ECO:0007669"/>
    <property type="project" value="TreeGrafter"/>
</dbReference>
<dbReference type="GO" id="GO:0000270">
    <property type="term" value="P:peptidoglycan metabolic process"/>
    <property type="evidence" value="ECO:0007669"/>
    <property type="project" value="TreeGrafter"/>
</dbReference>
<dbReference type="Proteomes" id="UP000645257">
    <property type="component" value="Unassembled WGS sequence"/>
</dbReference>